<organism evidence="5 6">
    <name type="scientific">Phytophthora lilii</name>
    <dbReference type="NCBI Taxonomy" id="2077276"/>
    <lineage>
        <taxon>Eukaryota</taxon>
        <taxon>Sar</taxon>
        <taxon>Stramenopiles</taxon>
        <taxon>Oomycota</taxon>
        <taxon>Peronosporomycetes</taxon>
        <taxon>Peronosporales</taxon>
        <taxon>Peronosporaceae</taxon>
        <taxon>Phytophthora</taxon>
    </lineage>
</organism>
<comment type="caution">
    <text evidence="5">The sequence shown here is derived from an EMBL/GenBank/DDBJ whole genome shotgun (WGS) entry which is preliminary data.</text>
</comment>
<name>A0A9W7CTV4_9STRA</name>
<feature type="domain" description="Crinkler effector protein N-terminal" evidence="4">
    <location>
        <begin position="4"/>
        <end position="114"/>
    </location>
</feature>
<proteinExistence type="predicted"/>
<keyword evidence="6" id="KW-1185">Reference proteome</keyword>
<evidence type="ECO:0000313" key="6">
    <source>
        <dbReference type="Proteomes" id="UP001165083"/>
    </source>
</evidence>
<dbReference type="EMBL" id="BSXW01002273">
    <property type="protein sequence ID" value="GMF41626.1"/>
    <property type="molecule type" value="Genomic_DNA"/>
</dbReference>
<evidence type="ECO:0000256" key="1">
    <source>
        <dbReference type="ARBA" id="ARBA00004340"/>
    </source>
</evidence>
<comment type="subcellular location">
    <subcellularLocation>
        <location evidence="1">Host cell</location>
    </subcellularLocation>
    <subcellularLocation>
        <location evidence="2">Secreted</location>
    </subcellularLocation>
</comment>
<dbReference type="InterPro" id="IPR045379">
    <property type="entry name" value="Crinkler_N"/>
</dbReference>
<evidence type="ECO:0000256" key="2">
    <source>
        <dbReference type="ARBA" id="ARBA00004613"/>
    </source>
</evidence>
<protein>
    <submittedName>
        <fullName evidence="5">Unnamed protein product</fullName>
    </submittedName>
</protein>
<dbReference type="Proteomes" id="UP001165083">
    <property type="component" value="Unassembled WGS sequence"/>
</dbReference>
<sequence>MVEVSLCCAIVGKAGGVFGVKIDNGVQVWELQDAIKAKKPNDFKDIDADKLQLFLAKTEGGAWLDGAGAEAVALDERGHPQGCVQMDPTLWIKNPKHFGDNFQPGEGQVHVLVVVPKRDGTSNGMSAATTPLTVEQVEMSMNKVLRERDEKASAYSFSDLNTEMEQRIVKKMRLTENVPTDIDEPEDTSIPGYMWIPEVSENGQSQRTGTQDFHSE</sequence>
<dbReference type="Pfam" id="PF20147">
    <property type="entry name" value="Crinkler"/>
    <property type="match status" value="1"/>
</dbReference>
<dbReference type="GO" id="GO:0043657">
    <property type="term" value="C:host cell"/>
    <property type="evidence" value="ECO:0007669"/>
    <property type="project" value="UniProtKB-SubCell"/>
</dbReference>
<dbReference type="OrthoDB" id="127012at2759"/>
<reference evidence="5" key="1">
    <citation type="submission" date="2023-04" db="EMBL/GenBank/DDBJ databases">
        <title>Phytophthora lilii NBRC 32176.</title>
        <authorList>
            <person name="Ichikawa N."/>
            <person name="Sato H."/>
            <person name="Tonouchi N."/>
        </authorList>
    </citation>
    <scope>NUCLEOTIDE SEQUENCE</scope>
    <source>
        <strain evidence="5">NBRC 32176</strain>
    </source>
</reference>
<dbReference type="AlphaFoldDB" id="A0A9W7CTV4"/>
<accession>A0A9W7CTV4</accession>
<dbReference type="GO" id="GO:0005576">
    <property type="term" value="C:extracellular region"/>
    <property type="evidence" value="ECO:0007669"/>
    <property type="project" value="UniProtKB-SubCell"/>
</dbReference>
<evidence type="ECO:0000313" key="5">
    <source>
        <dbReference type="EMBL" id="GMF41626.1"/>
    </source>
</evidence>
<keyword evidence="3" id="KW-0964">Secreted</keyword>
<evidence type="ECO:0000256" key="3">
    <source>
        <dbReference type="ARBA" id="ARBA00022525"/>
    </source>
</evidence>
<gene>
    <name evidence="5" type="ORF">Plil01_001668200</name>
</gene>
<evidence type="ECO:0000259" key="4">
    <source>
        <dbReference type="Pfam" id="PF20147"/>
    </source>
</evidence>